<gene>
    <name evidence="1" type="ORF">NCTC10638_03123</name>
</gene>
<organism evidence="1 2">
    <name type="scientific">Mannheimia haemolytica</name>
    <name type="common">Pasteurella haemolytica</name>
    <dbReference type="NCBI Taxonomy" id="75985"/>
    <lineage>
        <taxon>Bacteria</taxon>
        <taxon>Pseudomonadati</taxon>
        <taxon>Pseudomonadota</taxon>
        <taxon>Gammaproteobacteria</taxon>
        <taxon>Pasteurellales</taxon>
        <taxon>Pasteurellaceae</taxon>
        <taxon>Mannheimia</taxon>
    </lineage>
</organism>
<reference evidence="1 2" key="1">
    <citation type="submission" date="2018-06" db="EMBL/GenBank/DDBJ databases">
        <authorList>
            <consortium name="Pathogen Informatics"/>
            <person name="Doyle S."/>
        </authorList>
    </citation>
    <scope>NUCLEOTIDE SEQUENCE [LARGE SCALE GENOMIC DNA]</scope>
    <source>
        <strain evidence="1 2">NCTC10638</strain>
    </source>
</reference>
<dbReference type="EMBL" id="UGPN01000002">
    <property type="protein sequence ID" value="STY63951.1"/>
    <property type="molecule type" value="Genomic_DNA"/>
</dbReference>
<proteinExistence type="predicted"/>
<sequence>MDFLSAEEGFNPQLQNQTLLQAVSDYCEQGELSALKLEK</sequence>
<dbReference type="Proteomes" id="UP000254802">
    <property type="component" value="Unassembled WGS sequence"/>
</dbReference>
<protein>
    <submittedName>
        <fullName evidence="1">Nucleoid-associated protein NdpA</fullName>
    </submittedName>
</protein>
<dbReference type="AlphaFoldDB" id="A0A378N6A4"/>
<accession>A0A378N6A4</accession>
<dbReference type="InterPro" id="IPR007358">
    <property type="entry name" value="Nucleoid_associated_NdpA"/>
</dbReference>
<evidence type="ECO:0000313" key="1">
    <source>
        <dbReference type="EMBL" id="STY63951.1"/>
    </source>
</evidence>
<dbReference type="GO" id="GO:0009295">
    <property type="term" value="C:nucleoid"/>
    <property type="evidence" value="ECO:0007669"/>
    <property type="project" value="InterPro"/>
</dbReference>
<evidence type="ECO:0000313" key="2">
    <source>
        <dbReference type="Proteomes" id="UP000254802"/>
    </source>
</evidence>
<dbReference type="Pfam" id="PF04245">
    <property type="entry name" value="NA37"/>
    <property type="match status" value="1"/>
</dbReference>
<name>A0A378N6A4_MANHA</name>